<evidence type="ECO:0000313" key="2">
    <source>
        <dbReference type="Proteomes" id="UP000479710"/>
    </source>
</evidence>
<evidence type="ECO:0000313" key="1">
    <source>
        <dbReference type="EMBL" id="KAF0928966.1"/>
    </source>
</evidence>
<keyword evidence="2" id="KW-1185">Reference proteome</keyword>
<reference evidence="1 2" key="1">
    <citation type="submission" date="2019-11" db="EMBL/GenBank/DDBJ databases">
        <title>Whole genome sequence of Oryza granulata.</title>
        <authorList>
            <person name="Li W."/>
        </authorList>
    </citation>
    <scope>NUCLEOTIDE SEQUENCE [LARGE SCALE GENOMIC DNA]</scope>
    <source>
        <strain evidence="2">cv. Menghai</strain>
        <tissue evidence="1">Leaf</tissue>
    </source>
</reference>
<organism evidence="1 2">
    <name type="scientific">Oryza meyeriana var. granulata</name>
    <dbReference type="NCBI Taxonomy" id="110450"/>
    <lineage>
        <taxon>Eukaryota</taxon>
        <taxon>Viridiplantae</taxon>
        <taxon>Streptophyta</taxon>
        <taxon>Embryophyta</taxon>
        <taxon>Tracheophyta</taxon>
        <taxon>Spermatophyta</taxon>
        <taxon>Magnoliopsida</taxon>
        <taxon>Liliopsida</taxon>
        <taxon>Poales</taxon>
        <taxon>Poaceae</taxon>
        <taxon>BOP clade</taxon>
        <taxon>Oryzoideae</taxon>
        <taxon>Oryzeae</taxon>
        <taxon>Oryzinae</taxon>
        <taxon>Oryza</taxon>
        <taxon>Oryza meyeriana</taxon>
    </lineage>
</organism>
<name>A0A6G1EWG0_9ORYZ</name>
<protein>
    <submittedName>
        <fullName evidence="1">Uncharacterized protein</fullName>
    </submittedName>
</protein>
<accession>A0A6G1EWG0</accession>
<gene>
    <name evidence="1" type="ORF">E2562_011058</name>
</gene>
<dbReference type="AlphaFoldDB" id="A0A6G1EWG0"/>
<comment type="caution">
    <text evidence="1">The sequence shown here is derived from an EMBL/GenBank/DDBJ whole genome shotgun (WGS) entry which is preliminary data.</text>
</comment>
<dbReference type="EMBL" id="SPHZ02000002">
    <property type="protein sequence ID" value="KAF0928966.1"/>
    <property type="molecule type" value="Genomic_DNA"/>
</dbReference>
<dbReference type="OrthoDB" id="1937084at2759"/>
<sequence length="99" mass="10645">MAVVETFTGYTIHVATVAKVDTGEREMRDLEDLLSKLNPMVEEFVPPSLAAATPATAPVPAACGYYPNGGWFTLAVLPMATRHRIVVRFPAVDGLGVEE</sequence>
<proteinExistence type="predicted"/>
<dbReference type="Proteomes" id="UP000479710">
    <property type="component" value="Unassembled WGS sequence"/>
</dbReference>